<keyword evidence="4 6" id="KW-1133">Transmembrane helix</keyword>
<evidence type="ECO:0000313" key="7">
    <source>
        <dbReference type="EMBL" id="GFO20573.1"/>
    </source>
</evidence>
<evidence type="ECO:0000313" key="8">
    <source>
        <dbReference type="Proteomes" id="UP000735302"/>
    </source>
</evidence>
<dbReference type="GO" id="GO:0005794">
    <property type="term" value="C:Golgi apparatus"/>
    <property type="evidence" value="ECO:0007669"/>
    <property type="project" value="TreeGrafter"/>
</dbReference>
<keyword evidence="3" id="KW-0712">Selenocysteine</keyword>
<evidence type="ECO:0000256" key="1">
    <source>
        <dbReference type="ARBA" id="ARBA00004167"/>
    </source>
</evidence>
<name>A0AAV4BLZ9_9GAST</name>
<organism evidence="7 8">
    <name type="scientific">Plakobranchus ocellatus</name>
    <dbReference type="NCBI Taxonomy" id="259542"/>
    <lineage>
        <taxon>Eukaryota</taxon>
        <taxon>Metazoa</taxon>
        <taxon>Spiralia</taxon>
        <taxon>Lophotrochozoa</taxon>
        <taxon>Mollusca</taxon>
        <taxon>Gastropoda</taxon>
        <taxon>Heterobranchia</taxon>
        <taxon>Euthyneura</taxon>
        <taxon>Panpulmonata</taxon>
        <taxon>Sacoglossa</taxon>
        <taxon>Placobranchoidea</taxon>
        <taxon>Plakobranchidae</taxon>
        <taxon>Plakobranchus</taxon>
    </lineage>
</organism>
<gene>
    <name evidence="7" type="ORF">PoB_004707800</name>
</gene>
<dbReference type="Pfam" id="PF10961">
    <property type="entry name" value="SelK_SelG"/>
    <property type="match status" value="1"/>
</dbReference>
<dbReference type="Proteomes" id="UP000735302">
    <property type="component" value="Unassembled WGS sequence"/>
</dbReference>
<accession>A0AAV4BLZ9</accession>
<comment type="subcellular location">
    <subcellularLocation>
        <location evidence="1">Membrane</location>
        <topology evidence="1">Single-pass membrane protein</topology>
    </subcellularLocation>
</comment>
<keyword evidence="5 6" id="KW-0472">Membrane</keyword>
<evidence type="ECO:0000256" key="5">
    <source>
        <dbReference type="ARBA" id="ARBA00023136"/>
    </source>
</evidence>
<evidence type="ECO:0000256" key="3">
    <source>
        <dbReference type="ARBA" id="ARBA00022933"/>
    </source>
</evidence>
<dbReference type="PANTHER" id="PTHR16875:SF0">
    <property type="entry name" value="SELENOPROTEIN K"/>
    <property type="match status" value="1"/>
</dbReference>
<dbReference type="GO" id="GO:0005789">
    <property type="term" value="C:endoplasmic reticulum membrane"/>
    <property type="evidence" value="ECO:0007669"/>
    <property type="project" value="TreeGrafter"/>
</dbReference>
<evidence type="ECO:0000256" key="4">
    <source>
        <dbReference type="ARBA" id="ARBA00022989"/>
    </source>
</evidence>
<evidence type="ECO:0000256" key="6">
    <source>
        <dbReference type="SAM" id="Phobius"/>
    </source>
</evidence>
<dbReference type="InterPro" id="IPR024491">
    <property type="entry name" value="Se_SelK/SelG"/>
</dbReference>
<comment type="caution">
    <text evidence="7">The sequence shown here is derived from an EMBL/GenBank/DDBJ whole genome shotgun (WGS) entry which is preliminary data.</text>
</comment>
<dbReference type="EMBL" id="BLXT01005178">
    <property type="protein sequence ID" value="GFO20573.1"/>
    <property type="molecule type" value="Genomic_DNA"/>
</dbReference>
<keyword evidence="2 6" id="KW-0812">Transmembrane</keyword>
<evidence type="ECO:0000256" key="2">
    <source>
        <dbReference type="ARBA" id="ARBA00022692"/>
    </source>
</evidence>
<proteinExistence type="predicted"/>
<reference evidence="7 8" key="1">
    <citation type="journal article" date="2021" name="Elife">
        <title>Chloroplast acquisition without the gene transfer in kleptoplastic sea slugs, Plakobranchus ocellatus.</title>
        <authorList>
            <person name="Maeda T."/>
            <person name="Takahashi S."/>
            <person name="Yoshida T."/>
            <person name="Shimamura S."/>
            <person name="Takaki Y."/>
            <person name="Nagai Y."/>
            <person name="Toyoda A."/>
            <person name="Suzuki Y."/>
            <person name="Arimoto A."/>
            <person name="Ishii H."/>
            <person name="Satoh N."/>
            <person name="Nishiyama T."/>
            <person name="Hasebe M."/>
            <person name="Maruyama T."/>
            <person name="Minagawa J."/>
            <person name="Obokata J."/>
            <person name="Shigenobu S."/>
        </authorList>
    </citation>
    <scope>NUCLEOTIDE SEQUENCE [LARGE SCALE GENOMIC DNA]</scope>
</reference>
<protein>
    <submittedName>
        <fullName evidence="7">Selenoprotein k</fullName>
    </submittedName>
</protein>
<feature type="transmembrane region" description="Helical" evidence="6">
    <location>
        <begin position="20"/>
        <end position="37"/>
    </location>
</feature>
<keyword evidence="8" id="KW-1185">Reference proteome</keyword>
<sequence>MPYISNGQVVESRSPWRLSFIVEAFWGLINFIVLFPVKIQEETDTPQITDVQDLVQVEGLVVQEGELVVLVEQGERQARLPWQAEDEAGRGCVKSHAQGMHVHLRCSVCLNVRLQIGSAMLVVLLKLVCLFSVSTLQWLTFYQLVICDPFVPRCLPLKGSYMKPCLSTSTVKKGMVDDEQAW</sequence>
<dbReference type="GO" id="GO:0032469">
    <property type="term" value="P:endoplasmic reticulum calcium ion homeostasis"/>
    <property type="evidence" value="ECO:0007669"/>
    <property type="project" value="TreeGrafter"/>
</dbReference>
<feature type="transmembrane region" description="Helical" evidence="6">
    <location>
        <begin position="123"/>
        <end position="145"/>
    </location>
</feature>
<dbReference type="AlphaFoldDB" id="A0AAV4BLZ9"/>
<dbReference type="GO" id="GO:0006816">
    <property type="term" value="P:calcium ion transport"/>
    <property type="evidence" value="ECO:0007669"/>
    <property type="project" value="TreeGrafter"/>
</dbReference>
<dbReference type="PANTHER" id="PTHR16875">
    <property type="entry name" value="SELENOPROTEIN K"/>
    <property type="match status" value="1"/>
</dbReference>